<dbReference type="VEuPathDB" id="CryptoDB:cand_015240"/>
<feature type="signal peptide" evidence="1">
    <location>
        <begin position="1"/>
        <end position="22"/>
    </location>
</feature>
<name>A0A1J4MX90_9CRYT</name>
<evidence type="ECO:0008006" key="4">
    <source>
        <dbReference type="Google" id="ProtNLM"/>
    </source>
</evidence>
<dbReference type="RefSeq" id="XP_067069554.1">
    <property type="nucleotide sequence ID" value="XM_067211759.1"/>
</dbReference>
<dbReference type="GeneID" id="92365709"/>
<dbReference type="Proteomes" id="UP000186804">
    <property type="component" value="Unassembled WGS sequence"/>
</dbReference>
<evidence type="ECO:0000313" key="3">
    <source>
        <dbReference type="Proteomes" id="UP000186804"/>
    </source>
</evidence>
<feature type="chain" id="PRO_5012159028" description="Signal peptide-containing protein" evidence="1">
    <location>
        <begin position="23"/>
        <end position="236"/>
    </location>
</feature>
<comment type="caution">
    <text evidence="2">The sequence shown here is derived from an EMBL/GenBank/DDBJ whole genome shotgun (WGS) entry which is preliminary data.</text>
</comment>
<gene>
    <name evidence="2" type="ORF">cand_015240</name>
</gene>
<evidence type="ECO:0000256" key="1">
    <source>
        <dbReference type="SAM" id="SignalP"/>
    </source>
</evidence>
<protein>
    <recommendedName>
        <fullName evidence="4">Signal peptide-containing protein</fullName>
    </recommendedName>
</protein>
<proteinExistence type="predicted"/>
<dbReference type="EMBL" id="LRBS01000031">
    <property type="protein sequence ID" value="OII77708.1"/>
    <property type="molecule type" value="Genomic_DNA"/>
</dbReference>
<organism evidence="2 3">
    <name type="scientific">Cryptosporidium andersoni</name>
    <dbReference type="NCBI Taxonomy" id="117008"/>
    <lineage>
        <taxon>Eukaryota</taxon>
        <taxon>Sar</taxon>
        <taxon>Alveolata</taxon>
        <taxon>Apicomplexa</taxon>
        <taxon>Conoidasida</taxon>
        <taxon>Coccidia</taxon>
        <taxon>Eucoccidiorida</taxon>
        <taxon>Eimeriorina</taxon>
        <taxon>Cryptosporidiidae</taxon>
        <taxon>Cryptosporidium</taxon>
    </lineage>
</organism>
<evidence type="ECO:0000313" key="2">
    <source>
        <dbReference type="EMBL" id="OII77708.1"/>
    </source>
</evidence>
<sequence>MLLTALRLFLTLLSSQVIGCSSADASITSIFTLANLILPLAQVTRTISSVRTDTKVSSRYDSLVHPEYKHLQYGTDAEIINEMKYRKKRRYIKKKLLILPEDLDSYEGTQESTQESTQEALTEGYTNQTNIQHVGSFSKVDNTSSHFIFREINLTSPNSTEEKKNMTISPPNQAYRINKVVIKRNNIRGDKQIKARSSELDMSDDIIKASDISNLTQIPLPESEIPPMHHLHIPKL</sequence>
<keyword evidence="1" id="KW-0732">Signal</keyword>
<reference evidence="2 3" key="1">
    <citation type="submission" date="2016-10" db="EMBL/GenBank/DDBJ databases">
        <title>Reductive evolution of mitochondrial metabolism and differential evolution of invasion-related proteins in Cryptosporidium.</title>
        <authorList>
            <person name="Liu S."/>
            <person name="Roellig D.M."/>
            <person name="Guo Y."/>
            <person name="Li N."/>
            <person name="Frace M.A."/>
            <person name="Tang K."/>
            <person name="Zhang L."/>
            <person name="Feng Y."/>
            <person name="Xiao L."/>
        </authorList>
    </citation>
    <scope>NUCLEOTIDE SEQUENCE [LARGE SCALE GENOMIC DNA]</scope>
    <source>
        <strain evidence="2">30847</strain>
    </source>
</reference>
<accession>A0A1J4MX90</accession>
<keyword evidence="3" id="KW-1185">Reference proteome</keyword>
<dbReference type="AlphaFoldDB" id="A0A1J4MX90"/>